<comment type="catalytic activity">
    <reaction evidence="3">
        <text>a 5'-end (N(2),N(7)-dimethyl 5'-triphosphoguanosine)-ribonucleoside in snoRNA + S-adenosyl-L-methionine = a 5'-end (N(2),N(2),N(7)-trimethyl 5'-triphosphoguanosine)-ribonucleoside in snoRNA + S-adenosyl-L-homocysteine + H(+)</text>
        <dbReference type="Rhea" id="RHEA:78507"/>
        <dbReference type="Rhea" id="RHEA-COMP:19088"/>
        <dbReference type="Rhea" id="RHEA-COMP:19090"/>
        <dbReference type="ChEBI" id="CHEBI:15378"/>
        <dbReference type="ChEBI" id="CHEBI:57856"/>
        <dbReference type="ChEBI" id="CHEBI:59789"/>
        <dbReference type="ChEBI" id="CHEBI:167623"/>
        <dbReference type="ChEBI" id="CHEBI:172880"/>
    </reaction>
    <physiologicalReaction direction="left-to-right" evidence="3">
        <dbReference type="Rhea" id="RHEA:78508"/>
    </physiologicalReaction>
</comment>
<feature type="compositionally biased region" description="Basic residues" evidence="8">
    <location>
        <begin position="45"/>
        <end position="59"/>
    </location>
</feature>
<dbReference type="SMART" id="SM00456">
    <property type="entry name" value="WW"/>
    <property type="match status" value="1"/>
</dbReference>
<proteinExistence type="inferred from homology"/>
<evidence type="ECO:0000256" key="4">
    <source>
        <dbReference type="ARBA" id="ARBA00048740"/>
    </source>
</evidence>
<evidence type="ECO:0000256" key="3">
    <source>
        <dbReference type="ARBA" id="ARBA00047418"/>
    </source>
</evidence>
<dbReference type="Pfam" id="PF09445">
    <property type="entry name" value="Methyltransf_15"/>
    <property type="match status" value="1"/>
</dbReference>
<dbReference type="InterPro" id="IPR001202">
    <property type="entry name" value="WW_dom"/>
</dbReference>
<dbReference type="CDD" id="cd00201">
    <property type="entry name" value="WW"/>
    <property type="match status" value="1"/>
</dbReference>
<reference evidence="10" key="2">
    <citation type="journal article" date="2024" name="Plant">
        <title>Genomic evolution and insights into agronomic trait innovations of Sesamum species.</title>
        <authorList>
            <person name="Miao H."/>
            <person name="Wang L."/>
            <person name="Qu L."/>
            <person name="Liu H."/>
            <person name="Sun Y."/>
            <person name="Le M."/>
            <person name="Wang Q."/>
            <person name="Wei S."/>
            <person name="Zheng Y."/>
            <person name="Lin W."/>
            <person name="Duan Y."/>
            <person name="Cao H."/>
            <person name="Xiong S."/>
            <person name="Wang X."/>
            <person name="Wei L."/>
            <person name="Li C."/>
            <person name="Ma Q."/>
            <person name="Ju M."/>
            <person name="Zhao R."/>
            <person name="Li G."/>
            <person name="Mu C."/>
            <person name="Tian Q."/>
            <person name="Mei H."/>
            <person name="Zhang T."/>
            <person name="Gao T."/>
            <person name="Zhang H."/>
        </authorList>
    </citation>
    <scope>NUCLEOTIDE SEQUENCE</scope>
    <source>
        <strain evidence="10">KEN1</strain>
    </source>
</reference>
<dbReference type="GO" id="GO:0005634">
    <property type="term" value="C:nucleus"/>
    <property type="evidence" value="ECO:0007669"/>
    <property type="project" value="TreeGrafter"/>
</dbReference>
<dbReference type="CDD" id="cd02440">
    <property type="entry name" value="AdoMet_MTases"/>
    <property type="match status" value="1"/>
</dbReference>
<dbReference type="PANTHER" id="PTHR14741">
    <property type="entry name" value="S-ADENOSYLMETHIONINE-DEPENDENT METHYLTRANSFERASE RELATED"/>
    <property type="match status" value="1"/>
</dbReference>
<gene>
    <name evidence="10" type="ORF">Slati_2356300</name>
</gene>
<comment type="similarity">
    <text evidence="2">Belongs to the methyltransferase superfamily. Trimethylguanosine synthase family.</text>
</comment>
<dbReference type="PROSITE" id="PS50020">
    <property type="entry name" value="WW_DOMAIN_2"/>
    <property type="match status" value="1"/>
</dbReference>
<name>A0AAW2WAR8_9LAMI</name>
<feature type="domain" description="WW" evidence="9">
    <location>
        <begin position="264"/>
        <end position="292"/>
    </location>
</feature>
<evidence type="ECO:0000256" key="7">
    <source>
        <dbReference type="ARBA" id="ARBA00049790"/>
    </source>
</evidence>
<evidence type="ECO:0000313" key="10">
    <source>
        <dbReference type="EMBL" id="KAL0438733.1"/>
    </source>
</evidence>
<dbReference type="InterPro" id="IPR019012">
    <property type="entry name" value="RNA_cap_Gua-N2-MeTrfase"/>
</dbReference>
<sequence>MDFSIDESPAARALGSLFKLTEVHLWDDGSIEERESHFLREPVKRNGRTSGKRKGRRKNNQQTPTEIDDYMQDLTTVSELDSRSPALLLSTSEILDGREMLKHGNVADLDGLSNLSLERGDSMTSTACTSTRSIEHDYNGEVSDLGCDHSLGRSSGLGNPILDEAESTPCTNEMMGTAPCLDGGTSEESCLINEVADCDGKEKQELDSVHLETLMPVDHEAEGQSNNMSLEVIQDSDVAAYARLSELANSNVIDNHQTGKNGEWIAYWDDFHMRTYFYNVKTEESTWDPPSGMEHLAYGDIIYPPSGVELAYGNIGDEPINIVDEPIDIVDEPINTVDELAELDNDQRDFRKSDEVQVSCDLQLHCNLTEDLGNDNQSLSQQLDEVAGNWLSADNVTSTNTAKRKKKLRRTKINRKLSISSEELEGVSQGVPPSISKYWCQRYLLFSRFDYGIKMDEEGWFSVTPEPIAKHHAARCGNGAIVDFFTGAGGNAIQFGQWSKHVIAIDIDPKKIDYARHNAAIYGVEDNIDFVKGDSFSLAPTLKADTVFMSPPWGGPDYSKVKRFDISTMLKPHDGQFLFDTGKRIAPKIVMFLPRNVDINQLAELSLSATPPWSLEVERNFLNGKLKAVTAYFLDPP</sequence>
<dbReference type="Gene3D" id="2.20.70.10">
    <property type="match status" value="1"/>
</dbReference>
<dbReference type="AlphaFoldDB" id="A0AAW2WAR8"/>
<dbReference type="Pfam" id="PF00397">
    <property type="entry name" value="WW"/>
    <property type="match status" value="1"/>
</dbReference>
<evidence type="ECO:0000256" key="6">
    <source>
        <dbReference type="ARBA" id="ARBA00049075"/>
    </source>
</evidence>
<reference evidence="10" key="1">
    <citation type="submission" date="2020-06" db="EMBL/GenBank/DDBJ databases">
        <authorList>
            <person name="Li T."/>
            <person name="Hu X."/>
            <person name="Zhang T."/>
            <person name="Song X."/>
            <person name="Zhang H."/>
            <person name="Dai N."/>
            <person name="Sheng W."/>
            <person name="Hou X."/>
            <person name="Wei L."/>
        </authorList>
    </citation>
    <scope>NUCLEOTIDE SEQUENCE</scope>
    <source>
        <strain evidence="10">KEN1</strain>
        <tissue evidence="10">Leaf</tissue>
    </source>
</reference>
<evidence type="ECO:0000256" key="2">
    <source>
        <dbReference type="ARBA" id="ARBA00025783"/>
    </source>
</evidence>
<comment type="catalytic activity">
    <reaction evidence="6">
        <text>a 5'-end (N(7)-methyl 5'-triphosphoguanosine)-ribonucleoside in snRNA + S-adenosyl-L-methionine = a 5'-end (N(2),N(7)-dimethyl 5'-triphosphoguanosine)-ribonucleoside in snRNA + S-adenosyl-L-homocysteine + H(+)</text>
        <dbReference type="Rhea" id="RHEA:78471"/>
        <dbReference type="Rhea" id="RHEA-COMP:19085"/>
        <dbReference type="Rhea" id="RHEA-COMP:19087"/>
        <dbReference type="ChEBI" id="CHEBI:15378"/>
        <dbReference type="ChEBI" id="CHEBI:57856"/>
        <dbReference type="ChEBI" id="CHEBI:59789"/>
        <dbReference type="ChEBI" id="CHEBI:156461"/>
        <dbReference type="ChEBI" id="CHEBI:172880"/>
    </reaction>
    <physiologicalReaction direction="left-to-right" evidence="6">
        <dbReference type="Rhea" id="RHEA:78472"/>
    </physiologicalReaction>
</comment>
<dbReference type="FunFam" id="3.40.50.150:FF:000305">
    <property type="entry name" value="S-adenosyl-L-methionine-dependent methyltransferase superfamily protein"/>
    <property type="match status" value="1"/>
</dbReference>
<dbReference type="EMBL" id="JACGWN010000008">
    <property type="protein sequence ID" value="KAL0438733.1"/>
    <property type="molecule type" value="Genomic_DNA"/>
</dbReference>
<comment type="catalytic activity">
    <reaction evidence="4">
        <text>a 5'-end (N(7)-methyl 5'-triphosphoguanosine)-ribonucleoside in snoRNA + S-adenosyl-L-methionine = a 5'-end (N(2),N(7)-dimethyl 5'-triphosphoguanosine)-ribonucleoside in snoRNA + S-adenosyl-L-homocysteine + H(+)</text>
        <dbReference type="Rhea" id="RHEA:78475"/>
        <dbReference type="Rhea" id="RHEA-COMP:19086"/>
        <dbReference type="Rhea" id="RHEA-COMP:19088"/>
        <dbReference type="ChEBI" id="CHEBI:15378"/>
        <dbReference type="ChEBI" id="CHEBI:57856"/>
        <dbReference type="ChEBI" id="CHEBI:59789"/>
        <dbReference type="ChEBI" id="CHEBI:156461"/>
        <dbReference type="ChEBI" id="CHEBI:172880"/>
    </reaction>
    <physiologicalReaction direction="left-to-right" evidence="4">
        <dbReference type="Rhea" id="RHEA:78476"/>
    </physiologicalReaction>
</comment>
<comment type="caution">
    <text evidence="10">The sequence shown here is derived from an EMBL/GenBank/DDBJ whole genome shotgun (WGS) entry which is preliminary data.</text>
</comment>
<dbReference type="SUPFAM" id="SSF53335">
    <property type="entry name" value="S-adenosyl-L-methionine-dependent methyltransferases"/>
    <property type="match status" value="1"/>
</dbReference>
<evidence type="ECO:0000256" key="5">
    <source>
        <dbReference type="ARBA" id="ARBA00048763"/>
    </source>
</evidence>
<dbReference type="InterPro" id="IPR036020">
    <property type="entry name" value="WW_dom_sf"/>
</dbReference>
<comment type="catalytic activity">
    <reaction evidence="5">
        <text>a 5'-end (N(2),N(7)-dimethyl 5'-triphosphoguanosine)-ribonucleoside in snRNA + S-adenosyl-L-methionine = a 5'-end (N(2),N(2),N(7)-trimethyl 5'-triphosphoguanosine)-ribonucleoside in snRNA + S-adenosyl-L-homocysteine + H(+)</text>
        <dbReference type="Rhea" id="RHEA:78479"/>
        <dbReference type="Rhea" id="RHEA-COMP:19087"/>
        <dbReference type="Rhea" id="RHEA-COMP:19089"/>
        <dbReference type="ChEBI" id="CHEBI:15378"/>
        <dbReference type="ChEBI" id="CHEBI:57856"/>
        <dbReference type="ChEBI" id="CHEBI:59789"/>
        <dbReference type="ChEBI" id="CHEBI:167623"/>
        <dbReference type="ChEBI" id="CHEBI:172880"/>
    </reaction>
    <physiologicalReaction direction="left-to-right" evidence="5">
        <dbReference type="Rhea" id="RHEA:78480"/>
    </physiologicalReaction>
</comment>
<dbReference type="InterPro" id="IPR029063">
    <property type="entry name" value="SAM-dependent_MTases_sf"/>
</dbReference>
<dbReference type="SUPFAM" id="SSF51045">
    <property type="entry name" value="WW domain"/>
    <property type="match status" value="1"/>
</dbReference>
<feature type="region of interest" description="Disordered" evidence="8">
    <location>
        <begin position="37"/>
        <end position="67"/>
    </location>
</feature>
<dbReference type="Gene3D" id="3.40.50.150">
    <property type="entry name" value="Vaccinia Virus protein VP39"/>
    <property type="match status" value="1"/>
</dbReference>
<evidence type="ECO:0000256" key="1">
    <source>
        <dbReference type="ARBA" id="ARBA00018517"/>
    </source>
</evidence>
<accession>A0AAW2WAR8</accession>
<evidence type="ECO:0000256" key="8">
    <source>
        <dbReference type="SAM" id="MobiDB-lite"/>
    </source>
</evidence>
<evidence type="ECO:0000259" key="9">
    <source>
        <dbReference type="PROSITE" id="PS50020"/>
    </source>
</evidence>
<protein>
    <recommendedName>
        <fullName evidence="1">Trimethylguanosine synthase</fullName>
    </recommendedName>
    <alternativeName>
        <fullName evidence="7">Cap-specific guanine-N(2) methyltransferase</fullName>
    </alternativeName>
</protein>
<dbReference type="PANTHER" id="PTHR14741:SF32">
    <property type="entry name" value="TRIMETHYLGUANOSINE SYNTHASE"/>
    <property type="match status" value="1"/>
</dbReference>
<dbReference type="GO" id="GO:0071164">
    <property type="term" value="F:RNA cap trimethylguanosine synthase activity"/>
    <property type="evidence" value="ECO:0007669"/>
    <property type="project" value="TreeGrafter"/>
</dbReference>
<organism evidence="10">
    <name type="scientific">Sesamum latifolium</name>
    <dbReference type="NCBI Taxonomy" id="2727402"/>
    <lineage>
        <taxon>Eukaryota</taxon>
        <taxon>Viridiplantae</taxon>
        <taxon>Streptophyta</taxon>
        <taxon>Embryophyta</taxon>
        <taxon>Tracheophyta</taxon>
        <taxon>Spermatophyta</taxon>
        <taxon>Magnoliopsida</taxon>
        <taxon>eudicotyledons</taxon>
        <taxon>Gunneridae</taxon>
        <taxon>Pentapetalae</taxon>
        <taxon>asterids</taxon>
        <taxon>lamiids</taxon>
        <taxon>Lamiales</taxon>
        <taxon>Pedaliaceae</taxon>
        <taxon>Sesamum</taxon>
    </lineage>
</organism>
<dbReference type="PROSITE" id="PS01159">
    <property type="entry name" value="WW_DOMAIN_1"/>
    <property type="match status" value="1"/>
</dbReference>